<feature type="domain" description="Type VI secretion system component TssM1 N-terminal" evidence="4">
    <location>
        <begin position="207"/>
        <end position="448"/>
    </location>
</feature>
<keyword evidence="1" id="KW-0472">Membrane</keyword>
<dbReference type="PANTHER" id="PTHR36153">
    <property type="entry name" value="INNER MEMBRANE PROTEIN-RELATED"/>
    <property type="match status" value="1"/>
</dbReference>
<dbReference type="RefSeq" id="WP_105744773.1">
    <property type="nucleotide sequence ID" value="NZ_PVBR01000024.1"/>
</dbReference>
<feature type="transmembrane region" description="Helical" evidence="1">
    <location>
        <begin position="445"/>
        <end position="465"/>
    </location>
</feature>
<dbReference type="InterPro" id="IPR027417">
    <property type="entry name" value="P-loop_NTPase"/>
</dbReference>
<dbReference type="InterPro" id="IPR053156">
    <property type="entry name" value="T6SS_TssM-like"/>
</dbReference>
<sequence length="1153" mass="127384">MNPLNYFYTVRSYVDSYAGLVGRRFLSLVWLAALCIVIWFYGYLLGYGDFKPLESVRIRLLIIALLLVGWIIYMVISAIRARRRDQALVDEITNDAAADAAASQKTEVAEIRNRLRGALALLRRITGKRFGYVYELPWYLIFGAPGSGKTTALTHSGLKFPLGDALGTNVVRGVGGTRNCNWWFTDEAILIDTAGRYTTQDDLNGASKAGWEGFLKLLRKYRRSQPVNGVLVTVSIGDLLTRDLAARREELRAIRQRLSELDEYLQARVPVYLLLTKADLLIGFVEFFDGFNKSDREQVWGTTFSLEESHKATELPERFLAEFTLLQERVGAMLLERLQQEPDIEARGRMFRFPAELASLKEKLQEVLTTLCSGSNLVEAPLLRGVYFVSGTQADENAPAQAGVSRAQRSYFLSKLFTQVIFGEASLVASDQRLSRRQLFLRRGVYSLAAVLLVTVLASWTATYFQNTGALAQAKERIDAYEELVQGIAVRDVSDADFLRILPTLDNLRAITTGFKRERVWPLSFGLDQEGKIESRHRQAYQRALNALLLPRMLVELQNRLADSTDVRETFDALKLYGMLGGLGSVDPHFVSLQAKNIFARLYPGEGRKAVRAALIAHAQALATGPIAPINLDNQLITKAREVIRDQSVAGRAYDILKGYGEMRALQSWIPADALGALGEQVFERASGASLQEGITGFFTASGYRSVVLPQIANAAREALNEQWVRGEASSAGTIDAVSKAALQLYFDNFEQQWSRLLGDIRVHPSHSLADAAETTRILASNPSPIEAIAITIASATDLRPLDIASTENDAAASLLDGVLVPPDPYEGLRKALEVPSTNGEDQEGESSRAPLSALQLAIKAVSSQLSRAATSTAEVAQIFDVDSQLTNANQDLLQEARRMPAPVDTWVAGIAADIGSLAVKTARSRVDTLWESDGVLCSSIVTGRYPFVRSSLHDVAMHDFVRLFGPNGIFHTFFQERLKAFVDTSTSPWTWRGTFGAPGMPSKALAQFENADKIRRAFFQSNSESPNISINIKPLSLSDSAGAVMLEIEGERVVYFHGPVQSKTISWPSSQAINLSRIAFQPGGWKQAITETGDWSAFRLFDRAEITNESDDLFHARFKSSGHTADFEVQFGSVLTPFRLKALSDFSCPSQF</sequence>
<evidence type="ECO:0000259" key="3">
    <source>
        <dbReference type="Pfam" id="PF06761"/>
    </source>
</evidence>
<feature type="domain" description="Type VI secretion system IcmF C-terminal" evidence="2">
    <location>
        <begin position="1032"/>
        <end position="1133"/>
    </location>
</feature>
<feature type="transmembrane region" description="Helical" evidence="1">
    <location>
        <begin position="25"/>
        <end position="44"/>
    </location>
</feature>
<evidence type="ECO:0000313" key="6">
    <source>
        <dbReference type="Proteomes" id="UP000239434"/>
    </source>
</evidence>
<accession>A0A2S9IKT6</accession>
<evidence type="ECO:0000259" key="2">
    <source>
        <dbReference type="Pfam" id="PF06744"/>
    </source>
</evidence>
<dbReference type="AlphaFoldDB" id="A0A2S9IKT6"/>
<reference evidence="5 6" key="1">
    <citation type="submission" date="2018-02" db="EMBL/GenBank/DDBJ databases">
        <title>The draft genome of Phyllobacterium sp. 1N-3.</title>
        <authorList>
            <person name="Liu L."/>
            <person name="Li L."/>
            <person name="Zhang X."/>
            <person name="Wang T."/>
            <person name="Liang L."/>
        </authorList>
    </citation>
    <scope>NUCLEOTIDE SEQUENCE [LARGE SCALE GENOMIC DNA]</scope>
    <source>
        <strain evidence="5 6">1N-3</strain>
    </source>
</reference>
<dbReference type="PANTHER" id="PTHR36153:SF1">
    <property type="entry name" value="TYPE VI SECRETION SYSTEM COMPONENT TSSM1"/>
    <property type="match status" value="1"/>
</dbReference>
<dbReference type="InterPro" id="IPR010623">
    <property type="entry name" value="IcmF_C"/>
</dbReference>
<evidence type="ECO:0000259" key="4">
    <source>
        <dbReference type="Pfam" id="PF14331"/>
    </source>
</evidence>
<protein>
    <submittedName>
        <fullName evidence="5">Type VI secretion system membrane subunit TssM</fullName>
    </submittedName>
</protein>
<comment type="caution">
    <text evidence="5">The sequence shown here is derived from an EMBL/GenBank/DDBJ whole genome shotgun (WGS) entry which is preliminary data.</text>
</comment>
<dbReference type="Proteomes" id="UP000239434">
    <property type="component" value="Unassembled WGS sequence"/>
</dbReference>
<evidence type="ECO:0000313" key="5">
    <source>
        <dbReference type="EMBL" id="PRD41144.1"/>
    </source>
</evidence>
<dbReference type="Pfam" id="PF06761">
    <property type="entry name" value="IcmF-related"/>
    <property type="match status" value="1"/>
</dbReference>
<dbReference type="EMBL" id="PVBR01000024">
    <property type="protein sequence ID" value="PRD41144.1"/>
    <property type="molecule type" value="Genomic_DNA"/>
</dbReference>
<dbReference type="Pfam" id="PF06744">
    <property type="entry name" value="IcmF_C"/>
    <property type="match status" value="1"/>
</dbReference>
<keyword evidence="1" id="KW-0812">Transmembrane</keyword>
<keyword evidence="6" id="KW-1185">Reference proteome</keyword>
<feature type="transmembrane region" description="Helical" evidence="1">
    <location>
        <begin position="56"/>
        <end position="76"/>
    </location>
</feature>
<keyword evidence="1" id="KW-1133">Transmembrane helix</keyword>
<dbReference type="SUPFAM" id="SSF52540">
    <property type="entry name" value="P-loop containing nucleoside triphosphate hydrolases"/>
    <property type="match status" value="1"/>
</dbReference>
<dbReference type="InterPro" id="IPR025743">
    <property type="entry name" value="TssM1_N"/>
</dbReference>
<dbReference type="NCBIfam" id="TIGR03348">
    <property type="entry name" value="VI_IcmF"/>
    <property type="match status" value="1"/>
</dbReference>
<name>A0A2S9IKT6_9HYPH</name>
<proteinExistence type="predicted"/>
<dbReference type="Pfam" id="PF14331">
    <property type="entry name" value="IcmF-related_N"/>
    <property type="match status" value="1"/>
</dbReference>
<dbReference type="InterPro" id="IPR009612">
    <property type="entry name" value="IcmF-rel"/>
</dbReference>
<evidence type="ECO:0000256" key="1">
    <source>
        <dbReference type="SAM" id="Phobius"/>
    </source>
</evidence>
<organism evidence="5 6">
    <name type="scientific">Phyllobacterium phragmitis</name>
    <dbReference type="NCBI Taxonomy" id="2670329"/>
    <lineage>
        <taxon>Bacteria</taxon>
        <taxon>Pseudomonadati</taxon>
        <taxon>Pseudomonadota</taxon>
        <taxon>Alphaproteobacteria</taxon>
        <taxon>Hyphomicrobiales</taxon>
        <taxon>Phyllobacteriaceae</taxon>
        <taxon>Phyllobacterium</taxon>
    </lineage>
</organism>
<gene>
    <name evidence="5" type="primary">icmF</name>
    <name evidence="5" type="ORF">C5748_23165</name>
</gene>
<dbReference type="InterPro" id="IPR017731">
    <property type="entry name" value="TssM1-like"/>
</dbReference>
<dbReference type="CDD" id="cd00882">
    <property type="entry name" value="Ras_like_GTPase"/>
    <property type="match status" value="1"/>
</dbReference>
<feature type="domain" description="IcmF-related" evidence="3">
    <location>
        <begin position="502"/>
        <end position="797"/>
    </location>
</feature>